<comment type="caution">
    <text evidence="1">The sequence shown here is derived from an EMBL/GenBank/DDBJ whole genome shotgun (WGS) entry which is preliminary data.</text>
</comment>
<dbReference type="RefSeq" id="WP_191897984.1">
    <property type="nucleotide sequence ID" value="NZ_BMQD01000029.1"/>
</dbReference>
<reference evidence="1" key="2">
    <citation type="submission" date="2022-09" db="EMBL/GenBank/DDBJ databases">
        <authorList>
            <person name="Sun Q."/>
            <person name="Ohkuma M."/>
        </authorList>
    </citation>
    <scope>NUCLEOTIDE SEQUENCE</scope>
    <source>
        <strain evidence="1">JCM 3093</strain>
    </source>
</reference>
<evidence type="ECO:0000313" key="2">
    <source>
        <dbReference type="Proteomes" id="UP000627984"/>
    </source>
</evidence>
<dbReference type="EMBL" id="BMQD01000029">
    <property type="protein sequence ID" value="GGK94365.1"/>
    <property type="molecule type" value="Genomic_DNA"/>
</dbReference>
<dbReference type="Proteomes" id="UP000627984">
    <property type="component" value="Unassembled WGS sequence"/>
</dbReference>
<dbReference type="AlphaFoldDB" id="A0AA37BMG1"/>
<organism evidence="1 2">
    <name type="scientific">Planomonospora parontospora</name>
    <dbReference type="NCBI Taxonomy" id="58119"/>
    <lineage>
        <taxon>Bacteria</taxon>
        <taxon>Bacillati</taxon>
        <taxon>Actinomycetota</taxon>
        <taxon>Actinomycetes</taxon>
        <taxon>Streptosporangiales</taxon>
        <taxon>Streptosporangiaceae</taxon>
        <taxon>Planomonospora</taxon>
    </lineage>
</organism>
<accession>A0AA37BMG1</accession>
<gene>
    <name evidence="1" type="ORF">GCM10010126_62270</name>
</gene>
<reference evidence="1" key="1">
    <citation type="journal article" date="2014" name="Int. J. Syst. Evol. Microbiol.">
        <title>Complete genome sequence of Corynebacterium casei LMG S-19264T (=DSM 44701T), isolated from a smear-ripened cheese.</title>
        <authorList>
            <consortium name="US DOE Joint Genome Institute (JGI-PGF)"/>
            <person name="Walter F."/>
            <person name="Albersmeier A."/>
            <person name="Kalinowski J."/>
            <person name="Ruckert C."/>
        </authorList>
    </citation>
    <scope>NUCLEOTIDE SEQUENCE</scope>
    <source>
        <strain evidence="1">JCM 3093</strain>
    </source>
</reference>
<proteinExistence type="predicted"/>
<protein>
    <submittedName>
        <fullName evidence="1">Uncharacterized protein</fullName>
    </submittedName>
</protein>
<name>A0AA37BMG1_9ACTN</name>
<sequence>MSVATLGALVALLVLFPLPVATLVAVFSRRKHRQAMKVLHLLVFAFIEIIRRKKM</sequence>
<evidence type="ECO:0000313" key="1">
    <source>
        <dbReference type="EMBL" id="GGK94365.1"/>
    </source>
</evidence>